<evidence type="ECO:0000313" key="4">
    <source>
        <dbReference type="Proteomes" id="UP000247565"/>
    </source>
</evidence>
<evidence type="ECO:0000256" key="1">
    <source>
        <dbReference type="SAM" id="Coils"/>
    </source>
</evidence>
<organism evidence="3 4">
    <name type="scientific">Commensalibacter melissae</name>
    <dbReference type="NCBI Taxonomy" id="2070537"/>
    <lineage>
        <taxon>Bacteria</taxon>
        <taxon>Pseudomonadati</taxon>
        <taxon>Pseudomonadota</taxon>
        <taxon>Alphaproteobacteria</taxon>
        <taxon>Acetobacterales</taxon>
        <taxon>Acetobacteraceae</taxon>
    </lineage>
</organism>
<keyword evidence="4" id="KW-1185">Reference proteome</keyword>
<protein>
    <recommendedName>
        <fullName evidence="5">Cell division coordinator CpoB</fullName>
    </recommendedName>
</protein>
<name>A0A318N1S4_9PROT</name>
<dbReference type="AlphaFoldDB" id="A0A318N1S4"/>
<gene>
    <name evidence="3" type="ORF">DK869_04475</name>
</gene>
<feature type="coiled-coil region" evidence="1">
    <location>
        <begin position="108"/>
        <end position="142"/>
    </location>
</feature>
<keyword evidence="1" id="KW-0175">Coiled coil</keyword>
<dbReference type="InterPro" id="IPR011990">
    <property type="entry name" value="TPR-like_helical_dom_sf"/>
</dbReference>
<dbReference type="OrthoDB" id="7281831at2"/>
<sequence>MITKQKHSRISNLFSIDHPKVKGSITGLFLSIMICPFYSNAQENNSRQVIALQNQVAQLKSQISQLQAQNTNFNDDSDNYRKKKHKDKDEDDSLSTNNGLLPDLVSRINNLEDQQRVMRGEIDDLSNQLKTQNDLINKKIDDMNFAAGRGGASNGSSDDVVTDSKSEVSKKSSISDDSGTIKSAKPETGSTLRDGQQALLNGNFQIAESIAQKILSTPEGAKSPSARYLLAQAQAGQGNFKASSVNYYAVYKNFPKSPKAPSALLGVGYLMLKNGKVQEACQAVSLLHSKYPNVSTQVKSSALNLSRKAKCS</sequence>
<evidence type="ECO:0000313" key="3">
    <source>
        <dbReference type="EMBL" id="PXZ00664.1"/>
    </source>
</evidence>
<dbReference type="Gene3D" id="1.25.40.10">
    <property type="entry name" value="Tetratricopeptide repeat domain"/>
    <property type="match status" value="1"/>
</dbReference>
<feature type="region of interest" description="Disordered" evidence="2">
    <location>
        <begin position="70"/>
        <end position="99"/>
    </location>
</feature>
<comment type="caution">
    <text evidence="3">The sequence shown here is derived from an EMBL/GenBank/DDBJ whole genome shotgun (WGS) entry which is preliminary data.</text>
</comment>
<dbReference type="Proteomes" id="UP000247565">
    <property type="component" value="Unassembled WGS sequence"/>
</dbReference>
<accession>A0A318N1S4</accession>
<dbReference type="RefSeq" id="WP_110438806.1">
    <property type="nucleotide sequence ID" value="NZ_CP046393.1"/>
</dbReference>
<feature type="region of interest" description="Disordered" evidence="2">
    <location>
        <begin position="147"/>
        <end position="192"/>
    </location>
</feature>
<proteinExistence type="predicted"/>
<dbReference type="SUPFAM" id="SSF48452">
    <property type="entry name" value="TPR-like"/>
    <property type="match status" value="1"/>
</dbReference>
<reference evidence="3 4" key="1">
    <citation type="submission" date="2018-05" db="EMBL/GenBank/DDBJ databases">
        <title>Reference genomes for bee gut microbiota database.</title>
        <authorList>
            <person name="Ellegaard K.M."/>
        </authorList>
    </citation>
    <scope>NUCLEOTIDE SEQUENCE [LARGE SCALE GENOMIC DNA]</scope>
    <source>
        <strain evidence="3 4">ESL0284</strain>
    </source>
</reference>
<dbReference type="EMBL" id="QGLT01000002">
    <property type="protein sequence ID" value="PXZ00664.1"/>
    <property type="molecule type" value="Genomic_DNA"/>
</dbReference>
<evidence type="ECO:0008006" key="5">
    <source>
        <dbReference type="Google" id="ProtNLM"/>
    </source>
</evidence>
<feature type="compositionally biased region" description="Basic and acidic residues" evidence="2">
    <location>
        <begin position="162"/>
        <end position="174"/>
    </location>
</feature>
<evidence type="ECO:0000256" key="2">
    <source>
        <dbReference type="SAM" id="MobiDB-lite"/>
    </source>
</evidence>